<comment type="caution">
    <text evidence="2">The sequence shown here is derived from an EMBL/GenBank/DDBJ whole genome shotgun (WGS) entry which is preliminary data.</text>
</comment>
<dbReference type="Proteomes" id="UP001156702">
    <property type="component" value="Unassembled WGS sequence"/>
</dbReference>
<dbReference type="Gene3D" id="3.40.50.1010">
    <property type="entry name" value="5'-nuclease"/>
    <property type="match status" value="1"/>
</dbReference>
<keyword evidence="3" id="KW-1185">Reference proteome</keyword>
<proteinExistence type="predicted"/>
<evidence type="ECO:0000259" key="1">
    <source>
        <dbReference type="Pfam" id="PF01850"/>
    </source>
</evidence>
<organism evidence="2 3">
    <name type="scientific">Shinella yambaruensis</name>
    <dbReference type="NCBI Taxonomy" id="415996"/>
    <lineage>
        <taxon>Bacteria</taxon>
        <taxon>Pseudomonadati</taxon>
        <taxon>Pseudomonadota</taxon>
        <taxon>Alphaproteobacteria</taxon>
        <taxon>Hyphomicrobiales</taxon>
        <taxon>Rhizobiaceae</taxon>
        <taxon>Shinella</taxon>
    </lineage>
</organism>
<gene>
    <name evidence="2" type="ORF">GCM10007923_08880</name>
</gene>
<dbReference type="PANTHER" id="PTHR36173:SF2">
    <property type="entry name" value="RIBONUCLEASE VAPC16"/>
    <property type="match status" value="1"/>
</dbReference>
<sequence>MKLLIDTHLLLWAASSPERLSEAATALMADPENTLYFSVASLWEVVIKSSLDREDFQADAARLRRGLVDNGYVELPIIAGHAIAVADLPHLHRDPFDRILIAQAKHEGLLLLTADARVADYGGPVRLV</sequence>
<dbReference type="InterPro" id="IPR002716">
    <property type="entry name" value="PIN_dom"/>
</dbReference>
<dbReference type="PANTHER" id="PTHR36173">
    <property type="entry name" value="RIBONUCLEASE VAPC16-RELATED"/>
    <property type="match status" value="1"/>
</dbReference>
<evidence type="ECO:0000313" key="2">
    <source>
        <dbReference type="EMBL" id="GLR49683.1"/>
    </source>
</evidence>
<accession>A0ABQ5ZFM4</accession>
<dbReference type="RefSeq" id="WP_244765857.1">
    <property type="nucleotide sequence ID" value="NZ_BSOP01000005.1"/>
</dbReference>
<reference evidence="3" key="1">
    <citation type="journal article" date="2019" name="Int. J. Syst. Evol. Microbiol.">
        <title>The Global Catalogue of Microorganisms (GCM) 10K type strain sequencing project: providing services to taxonomists for standard genome sequencing and annotation.</title>
        <authorList>
            <consortium name="The Broad Institute Genomics Platform"/>
            <consortium name="The Broad Institute Genome Sequencing Center for Infectious Disease"/>
            <person name="Wu L."/>
            <person name="Ma J."/>
        </authorList>
    </citation>
    <scope>NUCLEOTIDE SEQUENCE [LARGE SCALE GENOMIC DNA]</scope>
    <source>
        <strain evidence="3">NBRC 102122</strain>
    </source>
</reference>
<feature type="domain" description="PIN" evidence="1">
    <location>
        <begin position="4"/>
        <end position="122"/>
    </location>
</feature>
<evidence type="ECO:0000313" key="3">
    <source>
        <dbReference type="Proteomes" id="UP001156702"/>
    </source>
</evidence>
<dbReference type="EMBL" id="BSOP01000005">
    <property type="protein sequence ID" value="GLR49683.1"/>
    <property type="molecule type" value="Genomic_DNA"/>
</dbReference>
<dbReference type="InterPro" id="IPR029060">
    <property type="entry name" value="PIN-like_dom_sf"/>
</dbReference>
<dbReference type="Pfam" id="PF01850">
    <property type="entry name" value="PIN"/>
    <property type="match status" value="1"/>
</dbReference>
<protein>
    <submittedName>
        <fullName evidence="2">Twitching motility protein PilT</fullName>
    </submittedName>
</protein>
<dbReference type="InterPro" id="IPR041705">
    <property type="entry name" value="PIN_Sll0205"/>
</dbReference>
<name>A0ABQ5ZFM4_9HYPH</name>
<dbReference type="CDD" id="cd09872">
    <property type="entry name" value="PIN_Sll0205-like"/>
    <property type="match status" value="1"/>
</dbReference>
<dbReference type="SUPFAM" id="SSF88723">
    <property type="entry name" value="PIN domain-like"/>
    <property type="match status" value="1"/>
</dbReference>
<dbReference type="InterPro" id="IPR052919">
    <property type="entry name" value="TA_system_RNase"/>
</dbReference>